<comment type="caution">
    <text evidence="2">The sequence shown here is derived from an EMBL/GenBank/DDBJ whole genome shotgun (WGS) entry which is preliminary data.</text>
</comment>
<protein>
    <recommendedName>
        <fullName evidence="4">Tetratricopeptide repeat protein</fullName>
    </recommendedName>
</protein>
<organism evidence="2 3">
    <name type="scientific">candidate division CSSED10-310 bacterium</name>
    <dbReference type="NCBI Taxonomy" id="2855610"/>
    <lineage>
        <taxon>Bacteria</taxon>
        <taxon>Bacteria division CSSED10-310</taxon>
    </lineage>
</organism>
<evidence type="ECO:0008006" key="4">
    <source>
        <dbReference type="Google" id="ProtNLM"/>
    </source>
</evidence>
<sequence length="82" mass="9608">MPGNLDTLACLTAKSGDLEKAIQIEYEALKILEIENSPDSVTNEGLFEDVILPRMLKQKKEYNERIKEWQKRLEDEKVQEHY</sequence>
<dbReference type="Proteomes" id="UP001594351">
    <property type="component" value="Unassembled WGS sequence"/>
</dbReference>
<evidence type="ECO:0000313" key="2">
    <source>
        <dbReference type="EMBL" id="MFC1849029.1"/>
    </source>
</evidence>
<reference evidence="2 3" key="1">
    <citation type="submission" date="2024-09" db="EMBL/GenBank/DDBJ databases">
        <title>Laminarin stimulates single cell rates of sulfate reduction while oxygen inhibits transcriptomic activity in coastal marine sediment.</title>
        <authorList>
            <person name="Lindsay M."/>
            <person name="Orcutt B."/>
            <person name="Emerson D."/>
            <person name="Stepanauskas R."/>
            <person name="D'Angelo T."/>
        </authorList>
    </citation>
    <scope>NUCLEOTIDE SEQUENCE [LARGE SCALE GENOMIC DNA]</scope>
    <source>
        <strain evidence="2">SAG AM-311-K15</strain>
    </source>
</reference>
<proteinExistence type="predicted"/>
<accession>A0ABV6YS74</accession>
<gene>
    <name evidence="2" type="ORF">ACFL27_02360</name>
</gene>
<keyword evidence="3" id="KW-1185">Reference proteome</keyword>
<name>A0ABV6YS74_UNCC1</name>
<evidence type="ECO:0000313" key="3">
    <source>
        <dbReference type="Proteomes" id="UP001594351"/>
    </source>
</evidence>
<dbReference type="EMBL" id="JBHPBY010000017">
    <property type="protein sequence ID" value="MFC1849029.1"/>
    <property type="molecule type" value="Genomic_DNA"/>
</dbReference>
<evidence type="ECO:0000256" key="1">
    <source>
        <dbReference type="SAM" id="Coils"/>
    </source>
</evidence>
<keyword evidence="1" id="KW-0175">Coiled coil</keyword>
<feature type="coiled-coil region" evidence="1">
    <location>
        <begin position="52"/>
        <end position="79"/>
    </location>
</feature>